<keyword evidence="2" id="KW-0808">Transferase</keyword>
<dbReference type="Gene3D" id="3.40.50.150">
    <property type="entry name" value="Vaccinia Virus protein VP39"/>
    <property type="match status" value="1"/>
</dbReference>
<sequence>MPRTAPFEDHHQRYEAWFQAHEAAYISELLALRPFVPWEGEGLEIGVGSGRFAAPLGITTGLDPSPAMLTHAAGRGIRVVEGRAEALPWREGAFDHALVVTTICFVDSAAAMLAEAFRVLRPGGRLNIGFVDRESALGADYLAHQHESVFYREATFFSAGEVERLLVEAGFTLDAWGQTLSRPLPAIDSIEPLRPGRGEDAFVVAAARRPG</sequence>
<dbReference type="EMBL" id="FOMJ01000009">
    <property type="protein sequence ID" value="SFD80852.1"/>
    <property type="molecule type" value="Genomic_DNA"/>
</dbReference>
<dbReference type="InterPro" id="IPR050508">
    <property type="entry name" value="Methyltransf_Superfamily"/>
</dbReference>
<protein>
    <submittedName>
        <fullName evidence="2">Methyltransferase domain-containing protein</fullName>
    </submittedName>
</protein>
<keyword evidence="3" id="KW-1185">Reference proteome</keyword>
<dbReference type="PANTHER" id="PTHR42912">
    <property type="entry name" value="METHYLTRANSFERASE"/>
    <property type="match status" value="1"/>
</dbReference>
<name>A0A1I1VCT9_9GAMM</name>
<evidence type="ECO:0000313" key="3">
    <source>
        <dbReference type="Proteomes" id="UP000198611"/>
    </source>
</evidence>
<proteinExistence type="predicted"/>
<dbReference type="Proteomes" id="UP000198611">
    <property type="component" value="Unassembled WGS sequence"/>
</dbReference>
<keyword evidence="2" id="KW-0489">Methyltransferase</keyword>
<dbReference type="GO" id="GO:0008757">
    <property type="term" value="F:S-adenosylmethionine-dependent methyltransferase activity"/>
    <property type="evidence" value="ECO:0007669"/>
    <property type="project" value="InterPro"/>
</dbReference>
<organism evidence="2 3">
    <name type="scientific">Thiohalospira halophila DSM 15071</name>
    <dbReference type="NCBI Taxonomy" id="1123397"/>
    <lineage>
        <taxon>Bacteria</taxon>
        <taxon>Pseudomonadati</taxon>
        <taxon>Pseudomonadota</taxon>
        <taxon>Gammaproteobacteria</taxon>
        <taxon>Thiohalospirales</taxon>
        <taxon>Thiohalospiraceae</taxon>
        <taxon>Thiohalospira</taxon>
    </lineage>
</organism>
<feature type="domain" description="Methyltransferase type 11" evidence="1">
    <location>
        <begin position="43"/>
        <end position="126"/>
    </location>
</feature>
<dbReference type="InterPro" id="IPR013216">
    <property type="entry name" value="Methyltransf_11"/>
</dbReference>
<dbReference type="CDD" id="cd02440">
    <property type="entry name" value="AdoMet_MTases"/>
    <property type="match status" value="1"/>
</dbReference>
<dbReference type="InterPro" id="IPR029063">
    <property type="entry name" value="SAM-dependent_MTases_sf"/>
</dbReference>
<gene>
    <name evidence="2" type="ORF">SAMN05660831_02344</name>
</gene>
<dbReference type="STRING" id="1123397.SAMN05660831_02344"/>
<evidence type="ECO:0000259" key="1">
    <source>
        <dbReference type="Pfam" id="PF08241"/>
    </source>
</evidence>
<dbReference type="RefSeq" id="WP_093428958.1">
    <property type="nucleotide sequence ID" value="NZ_FOMJ01000009.1"/>
</dbReference>
<dbReference type="GO" id="GO:0032259">
    <property type="term" value="P:methylation"/>
    <property type="evidence" value="ECO:0007669"/>
    <property type="project" value="UniProtKB-KW"/>
</dbReference>
<dbReference type="PANTHER" id="PTHR42912:SF80">
    <property type="entry name" value="METHYLTRANSFERASE DOMAIN-CONTAINING PROTEIN"/>
    <property type="match status" value="1"/>
</dbReference>
<evidence type="ECO:0000313" key="2">
    <source>
        <dbReference type="EMBL" id="SFD80852.1"/>
    </source>
</evidence>
<reference evidence="2 3" key="1">
    <citation type="submission" date="2016-10" db="EMBL/GenBank/DDBJ databases">
        <authorList>
            <person name="de Groot N.N."/>
        </authorList>
    </citation>
    <scope>NUCLEOTIDE SEQUENCE [LARGE SCALE GENOMIC DNA]</scope>
    <source>
        <strain evidence="2 3">HL3</strain>
    </source>
</reference>
<dbReference type="Pfam" id="PF08241">
    <property type="entry name" value="Methyltransf_11"/>
    <property type="match status" value="1"/>
</dbReference>
<accession>A0A1I1VCT9</accession>
<dbReference type="SUPFAM" id="SSF53335">
    <property type="entry name" value="S-adenosyl-L-methionine-dependent methyltransferases"/>
    <property type="match status" value="1"/>
</dbReference>
<dbReference type="AlphaFoldDB" id="A0A1I1VCT9"/>
<dbReference type="OrthoDB" id="9772751at2"/>